<dbReference type="PROSITE" id="PS00061">
    <property type="entry name" value="ADH_SHORT"/>
    <property type="match status" value="1"/>
</dbReference>
<accession>A0A6A5KU56</accession>
<dbReference type="InterPro" id="IPR002347">
    <property type="entry name" value="SDR_fam"/>
</dbReference>
<dbReference type="PRINTS" id="PR00081">
    <property type="entry name" value="GDHRDH"/>
</dbReference>
<dbReference type="GO" id="GO:0050664">
    <property type="term" value="F:oxidoreductase activity, acting on NAD(P)H, oxygen as acceptor"/>
    <property type="evidence" value="ECO:0007669"/>
    <property type="project" value="TreeGrafter"/>
</dbReference>
<dbReference type="GO" id="GO:0016616">
    <property type="term" value="F:oxidoreductase activity, acting on the CH-OH group of donors, NAD or NADP as acceptor"/>
    <property type="evidence" value="ECO:0007669"/>
    <property type="project" value="UniProtKB-ARBA"/>
</dbReference>
<proteinExistence type="inferred from homology"/>
<sequence>MPKVTFAPPKAGETQVILVVGGTSGIGYSITQSILSSPFLHLNAKVIAFGLIDSSIKLEFTKQQRERLRIVEGDVTVAEDRELAVQTCFDVFGGLDTLVYSAGVMTPIERVEKLDVGKVKRLFDVNVFAAMSMVQTVLPHLRTSRISHPLNTGHGKILILSSPSDSGGAYNGWTPYCTAKAALTRFISCLAHEEPILSVQGVYPRLTRTKMLDGLISGRYKGVMADHEVERFKTWEEMGEEVIEPPEWCGEAVAKLALGFFEGGKSGETLFYDKHVPRKVAAK</sequence>
<comment type="similarity">
    <text evidence="1">Belongs to the short-chain dehydrogenases/reductases (SDR) family.</text>
</comment>
<keyword evidence="3" id="KW-0560">Oxidoreductase</keyword>
<gene>
    <name evidence="4" type="ORF">BDW02DRAFT_565297</name>
</gene>
<dbReference type="AlphaFoldDB" id="A0A6A5KU56"/>
<dbReference type="OrthoDB" id="153074at2759"/>
<keyword evidence="5" id="KW-1185">Reference proteome</keyword>
<evidence type="ECO:0000256" key="3">
    <source>
        <dbReference type="ARBA" id="ARBA00023002"/>
    </source>
</evidence>
<reference evidence="4" key="1">
    <citation type="submission" date="2020-01" db="EMBL/GenBank/DDBJ databases">
        <authorList>
            <consortium name="DOE Joint Genome Institute"/>
            <person name="Haridas S."/>
            <person name="Albert R."/>
            <person name="Binder M."/>
            <person name="Bloem J."/>
            <person name="Labutti K."/>
            <person name="Salamov A."/>
            <person name="Andreopoulos B."/>
            <person name="Baker S.E."/>
            <person name="Barry K."/>
            <person name="Bills G."/>
            <person name="Bluhm B.H."/>
            <person name="Cannon C."/>
            <person name="Castanera R."/>
            <person name="Culley D.E."/>
            <person name="Daum C."/>
            <person name="Ezra D."/>
            <person name="Gonzalez J.B."/>
            <person name="Henrissat B."/>
            <person name="Kuo A."/>
            <person name="Liang C."/>
            <person name="Lipzen A."/>
            <person name="Lutzoni F."/>
            <person name="Magnuson J."/>
            <person name="Mondo S."/>
            <person name="Nolan M."/>
            <person name="Ohm R."/>
            <person name="Pangilinan J."/>
            <person name="Park H.-J."/>
            <person name="Ramirez L."/>
            <person name="Alfaro M."/>
            <person name="Sun H."/>
            <person name="Tritt A."/>
            <person name="Yoshinaga Y."/>
            <person name="Zwiers L.-H."/>
            <person name="Turgeon B.G."/>
            <person name="Goodwin S.B."/>
            <person name="Spatafora J.W."/>
            <person name="Crous P.W."/>
            <person name="Grigoriev I.V."/>
        </authorList>
    </citation>
    <scope>NUCLEOTIDE SEQUENCE</scope>
    <source>
        <strain evidence="4">P77</strain>
    </source>
</reference>
<dbReference type="Gene3D" id="3.40.50.720">
    <property type="entry name" value="NAD(P)-binding Rossmann-like Domain"/>
    <property type="match status" value="1"/>
</dbReference>
<dbReference type="CDD" id="cd05233">
    <property type="entry name" value="SDR_c"/>
    <property type="match status" value="1"/>
</dbReference>
<dbReference type="PANTHER" id="PTHR43008">
    <property type="entry name" value="BENZIL REDUCTASE"/>
    <property type="match status" value="1"/>
</dbReference>
<keyword evidence="2" id="KW-0521">NADP</keyword>
<dbReference type="EMBL" id="ML975255">
    <property type="protein sequence ID" value="KAF1838034.1"/>
    <property type="molecule type" value="Genomic_DNA"/>
</dbReference>
<evidence type="ECO:0000313" key="5">
    <source>
        <dbReference type="Proteomes" id="UP000800040"/>
    </source>
</evidence>
<evidence type="ECO:0000313" key="4">
    <source>
        <dbReference type="EMBL" id="KAF1838034.1"/>
    </source>
</evidence>
<evidence type="ECO:0000256" key="1">
    <source>
        <dbReference type="ARBA" id="ARBA00006484"/>
    </source>
</evidence>
<dbReference type="PANTHER" id="PTHR43008:SF8">
    <property type="entry name" value="BENZIL REDUCTASE ((S)-BENZOIN FORMING) IRC24"/>
    <property type="match status" value="1"/>
</dbReference>
<name>A0A6A5KU56_9PLEO</name>
<organism evidence="4 5">
    <name type="scientific">Decorospora gaudefroyi</name>
    <dbReference type="NCBI Taxonomy" id="184978"/>
    <lineage>
        <taxon>Eukaryota</taxon>
        <taxon>Fungi</taxon>
        <taxon>Dikarya</taxon>
        <taxon>Ascomycota</taxon>
        <taxon>Pezizomycotina</taxon>
        <taxon>Dothideomycetes</taxon>
        <taxon>Pleosporomycetidae</taxon>
        <taxon>Pleosporales</taxon>
        <taxon>Pleosporineae</taxon>
        <taxon>Pleosporaceae</taxon>
        <taxon>Decorospora</taxon>
    </lineage>
</organism>
<protein>
    <submittedName>
        <fullName evidence="4">NAD(P)-binding protein</fullName>
    </submittedName>
</protein>
<dbReference type="InterPro" id="IPR036291">
    <property type="entry name" value="NAD(P)-bd_dom_sf"/>
</dbReference>
<dbReference type="Proteomes" id="UP000800040">
    <property type="component" value="Unassembled WGS sequence"/>
</dbReference>
<dbReference type="SUPFAM" id="SSF51735">
    <property type="entry name" value="NAD(P)-binding Rossmann-fold domains"/>
    <property type="match status" value="1"/>
</dbReference>
<dbReference type="Pfam" id="PF00106">
    <property type="entry name" value="adh_short"/>
    <property type="match status" value="1"/>
</dbReference>
<evidence type="ECO:0000256" key="2">
    <source>
        <dbReference type="ARBA" id="ARBA00022857"/>
    </source>
</evidence>
<dbReference type="InterPro" id="IPR020904">
    <property type="entry name" value="Sc_DH/Rdtase_CS"/>
</dbReference>